<sequence>MPQTRLAVDALGVVTICLVFLLLLFGFFCIIYTLYFRSRIRRSNDDVQLGYFNGPWIVRITLIMFGIWWSVGEIIRLSLLRQKGRFFDSLGLKWQEDICKYYIISNLGFTEPCLFLTMSFLLHASLQWRGARILNPNWNMKTTGYIFICCLPVFVLDLFFVLVGPKFDRGRSKALKLPRTFTSTSRLSNSRHVTAICTYPLLCTILYGLFAAVLASYLLLLGKRMVSSVINKGLKRRVYILIFVLSIFLPSRVILLGFSVMARTHFLFEVLAFLGFLVLLSCIVVAIFMLVYLPISDSLVLRRGVPVVEPGRERSCPSTEDCNDSVSLIAMSLGRSSDESAKRGSISFRTMIKDEASSPCTFEEEMTSFSPGSNHGQLLAFLPGSSGLARGAVGLTCFHRSPKISAEIAKSDASEARGISRPSNYCFGHAFYSTLWCYAQSACYFSRETSGVMDDFDIELDEMELVAAAAGYYYYNTLTKQPRQSLSPSQTTHFTELMNGPEDVCREMLRMDKHVIQKLSGILRQRGLLRDTAGVIIEEQFAIFLNIIGHNERNRVIQDRFCHSGETVSRHFNNVLKALKSLSREFLQQPAPTTPSEILRNRRFYPYFKDCIGVIDGLHIPAHVPAKDQYLFRNKSGSLTQNVLAACTFDLQFIFIYPGWEGSASNSRVLQAVLDDPDQHFPPIPEVT</sequence>
<dbReference type="PANTHER" id="PTHR34116:SF2">
    <property type="entry name" value="THH1_TOM1_TOM3 DOMAIN-CONTAINING PROTEIN"/>
    <property type="match status" value="1"/>
</dbReference>
<evidence type="ECO:0000259" key="2">
    <source>
        <dbReference type="Pfam" id="PF26138"/>
    </source>
</evidence>
<gene>
    <name evidence="3" type="ORF">Nepgr_014934</name>
</gene>
<keyword evidence="1" id="KW-1133">Transmembrane helix</keyword>
<organism evidence="3 4">
    <name type="scientific">Nepenthes gracilis</name>
    <name type="common">Slender pitcher plant</name>
    <dbReference type="NCBI Taxonomy" id="150966"/>
    <lineage>
        <taxon>Eukaryota</taxon>
        <taxon>Viridiplantae</taxon>
        <taxon>Streptophyta</taxon>
        <taxon>Embryophyta</taxon>
        <taxon>Tracheophyta</taxon>
        <taxon>Spermatophyta</taxon>
        <taxon>Magnoliopsida</taxon>
        <taxon>eudicotyledons</taxon>
        <taxon>Gunneridae</taxon>
        <taxon>Pentapetalae</taxon>
        <taxon>Caryophyllales</taxon>
        <taxon>Nepenthaceae</taxon>
        <taxon>Nepenthes</taxon>
    </lineage>
</organism>
<evidence type="ECO:0000313" key="4">
    <source>
        <dbReference type="Proteomes" id="UP001279734"/>
    </source>
</evidence>
<feature type="transmembrane region" description="Helical" evidence="1">
    <location>
        <begin position="196"/>
        <end position="218"/>
    </location>
</feature>
<feature type="transmembrane region" description="Helical" evidence="1">
    <location>
        <begin position="56"/>
        <end position="80"/>
    </location>
</feature>
<feature type="transmembrane region" description="Helical" evidence="1">
    <location>
        <begin position="101"/>
        <end position="124"/>
    </location>
</feature>
<dbReference type="Pfam" id="PF26138">
    <property type="entry name" value="DUF8040"/>
    <property type="match status" value="1"/>
</dbReference>
<dbReference type="AlphaFoldDB" id="A0AAD3XQB0"/>
<feature type="transmembrane region" description="Helical" evidence="1">
    <location>
        <begin position="238"/>
        <end position="258"/>
    </location>
</feature>
<keyword evidence="1" id="KW-0472">Membrane</keyword>
<feature type="transmembrane region" description="Helical" evidence="1">
    <location>
        <begin position="270"/>
        <end position="293"/>
    </location>
</feature>
<protein>
    <recommendedName>
        <fullName evidence="2">DUF8040 domain-containing protein</fullName>
    </recommendedName>
</protein>
<keyword evidence="1" id="KW-0812">Transmembrane</keyword>
<dbReference type="Proteomes" id="UP001279734">
    <property type="component" value="Unassembled WGS sequence"/>
</dbReference>
<feature type="transmembrane region" description="Helical" evidence="1">
    <location>
        <begin position="12"/>
        <end position="36"/>
    </location>
</feature>
<evidence type="ECO:0000313" key="3">
    <source>
        <dbReference type="EMBL" id="GMH13093.1"/>
    </source>
</evidence>
<reference evidence="3" key="1">
    <citation type="submission" date="2023-05" db="EMBL/GenBank/DDBJ databases">
        <title>Nepenthes gracilis genome sequencing.</title>
        <authorList>
            <person name="Fukushima K."/>
        </authorList>
    </citation>
    <scope>NUCLEOTIDE SEQUENCE</scope>
    <source>
        <strain evidence="3">SING2019-196</strain>
    </source>
</reference>
<proteinExistence type="predicted"/>
<accession>A0AAD3XQB0</accession>
<evidence type="ECO:0000256" key="1">
    <source>
        <dbReference type="SAM" id="Phobius"/>
    </source>
</evidence>
<comment type="caution">
    <text evidence="3">The sequence shown here is derived from an EMBL/GenBank/DDBJ whole genome shotgun (WGS) entry which is preliminary data.</text>
</comment>
<feature type="domain" description="DUF8040" evidence="2">
    <location>
        <begin position="492"/>
        <end position="579"/>
    </location>
</feature>
<dbReference type="InterPro" id="IPR058353">
    <property type="entry name" value="DUF8040"/>
</dbReference>
<feature type="transmembrane region" description="Helical" evidence="1">
    <location>
        <begin position="144"/>
        <end position="163"/>
    </location>
</feature>
<keyword evidence="4" id="KW-1185">Reference proteome</keyword>
<dbReference type="PANTHER" id="PTHR34116">
    <property type="entry name" value="PLASMINOGEN ACTIVATOR INHIBITOR"/>
    <property type="match status" value="1"/>
</dbReference>
<name>A0AAD3XQB0_NEPGR</name>
<dbReference type="EMBL" id="BSYO01000012">
    <property type="protein sequence ID" value="GMH13093.1"/>
    <property type="molecule type" value="Genomic_DNA"/>
</dbReference>